<protein>
    <submittedName>
        <fullName evidence="3">Sirohydrochlorin cobaltochelatase</fullName>
        <ecNumber evidence="3">4.99.1.3</ecNumber>
    </submittedName>
</protein>
<dbReference type="PANTHER" id="PTHR33542:SF3">
    <property type="entry name" value="SIROHYDROCHLORIN FERROCHELATASE, CHLOROPLASTIC"/>
    <property type="match status" value="1"/>
</dbReference>
<keyword evidence="1" id="KW-0479">Metal-binding</keyword>
<evidence type="ECO:0000313" key="4">
    <source>
        <dbReference type="Proteomes" id="UP000318313"/>
    </source>
</evidence>
<gene>
    <name evidence="3" type="primary">cbiX</name>
    <name evidence="3" type="ORF">Enr17x_06500</name>
</gene>
<dbReference type="Gene3D" id="3.40.50.1400">
    <property type="match status" value="1"/>
</dbReference>
<name>A0A518I6A3_9PLAN</name>
<proteinExistence type="predicted"/>
<dbReference type="Proteomes" id="UP000318313">
    <property type="component" value="Chromosome"/>
</dbReference>
<evidence type="ECO:0000256" key="2">
    <source>
        <dbReference type="ARBA" id="ARBA00023239"/>
    </source>
</evidence>
<dbReference type="PANTHER" id="PTHR33542">
    <property type="entry name" value="SIROHYDROCHLORIN FERROCHELATASE, CHLOROPLASTIC"/>
    <property type="match status" value="1"/>
</dbReference>
<dbReference type="KEGG" id="gfm:Enr17x_06500"/>
<dbReference type="GO" id="GO:0046872">
    <property type="term" value="F:metal ion binding"/>
    <property type="evidence" value="ECO:0007669"/>
    <property type="project" value="UniProtKB-KW"/>
</dbReference>
<dbReference type="EC" id="4.99.1.3" evidence="3"/>
<organism evidence="3 4">
    <name type="scientific">Gimesia fumaroli</name>
    <dbReference type="NCBI Taxonomy" id="2527976"/>
    <lineage>
        <taxon>Bacteria</taxon>
        <taxon>Pseudomonadati</taxon>
        <taxon>Planctomycetota</taxon>
        <taxon>Planctomycetia</taxon>
        <taxon>Planctomycetales</taxon>
        <taxon>Planctomycetaceae</taxon>
        <taxon>Gimesia</taxon>
    </lineage>
</organism>
<dbReference type="AlphaFoldDB" id="A0A518I6A3"/>
<keyword evidence="2 3" id="KW-0456">Lyase</keyword>
<dbReference type="SUPFAM" id="SSF53800">
    <property type="entry name" value="Chelatase"/>
    <property type="match status" value="1"/>
</dbReference>
<dbReference type="InterPro" id="IPR002762">
    <property type="entry name" value="CbiX-like"/>
</dbReference>
<evidence type="ECO:0000256" key="1">
    <source>
        <dbReference type="ARBA" id="ARBA00022723"/>
    </source>
</evidence>
<dbReference type="InterPro" id="IPR050963">
    <property type="entry name" value="Sirohydro_Cobaltochel/CbiX"/>
</dbReference>
<dbReference type="EMBL" id="CP037452">
    <property type="protein sequence ID" value="QDV48637.1"/>
    <property type="molecule type" value="Genomic_DNA"/>
</dbReference>
<sequence length="139" mass="15711">MLVFSIMVEFMSDARTKAVLLIAHGSRRDAANQDLVTLAEMLRERNLFPIIEIAYLELAEPTIPEGAARCVAAGADEVLMLPYFLSAGVHVQNDLDEYRSEFCTTYPETRFRLCAHLGLHPLMLEIVLDRLKQTEQESN</sequence>
<reference evidence="3 4" key="1">
    <citation type="submission" date="2019-03" db="EMBL/GenBank/DDBJ databases">
        <title>Deep-cultivation of Planctomycetes and their phenomic and genomic characterization uncovers novel biology.</title>
        <authorList>
            <person name="Wiegand S."/>
            <person name="Jogler M."/>
            <person name="Boedeker C."/>
            <person name="Pinto D."/>
            <person name="Vollmers J."/>
            <person name="Rivas-Marin E."/>
            <person name="Kohn T."/>
            <person name="Peeters S.H."/>
            <person name="Heuer A."/>
            <person name="Rast P."/>
            <person name="Oberbeckmann S."/>
            <person name="Bunk B."/>
            <person name="Jeske O."/>
            <person name="Meyerdierks A."/>
            <person name="Storesund J.E."/>
            <person name="Kallscheuer N."/>
            <person name="Luecker S."/>
            <person name="Lage O.M."/>
            <person name="Pohl T."/>
            <person name="Merkel B.J."/>
            <person name="Hornburger P."/>
            <person name="Mueller R.-W."/>
            <person name="Bruemmer F."/>
            <person name="Labrenz M."/>
            <person name="Spormann A.M."/>
            <person name="Op den Camp H."/>
            <person name="Overmann J."/>
            <person name="Amann R."/>
            <person name="Jetten M.S.M."/>
            <person name="Mascher T."/>
            <person name="Medema M.H."/>
            <person name="Devos D.P."/>
            <person name="Kaster A.-K."/>
            <person name="Ovreas L."/>
            <person name="Rohde M."/>
            <person name="Galperin M.Y."/>
            <person name="Jogler C."/>
        </authorList>
    </citation>
    <scope>NUCLEOTIDE SEQUENCE [LARGE SCALE GENOMIC DNA]</scope>
    <source>
        <strain evidence="3 4">Enr17</strain>
    </source>
</reference>
<accession>A0A518I6A3</accession>
<evidence type="ECO:0000313" key="3">
    <source>
        <dbReference type="EMBL" id="QDV48637.1"/>
    </source>
</evidence>
<dbReference type="GO" id="GO:0016852">
    <property type="term" value="F:sirohydrochlorin cobaltochelatase activity"/>
    <property type="evidence" value="ECO:0007669"/>
    <property type="project" value="UniProtKB-EC"/>
</dbReference>
<dbReference type="Pfam" id="PF01903">
    <property type="entry name" value="CbiX"/>
    <property type="match status" value="1"/>
</dbReference>
<keyword evidence="4" id="KW-1185">Reference proteome</keyword>
<dbReference type="CDD" id="cd03416">
    <property type="entry name" value="CbiX_SirB_N"/>
    <property type="match status" value="1"/>
</dbReference>